<accession>A0AAN4ZVE9</accession>
<evidence type="ECO:0000313" key="2">
    <source>
        <dbReference type="EMBL" id="GMR44295.1"/>
    </source>
</evidence>
<evidence type="ECO:0000313" key="3">
    <source>
        <dbReference type="Proteomes" id="UP001328107"/>
    </source>
</evidence>
<feature type="compositionally biased region" description="Low complexity" evidence="1">
    <location>
        <begin position="367"/>
        <end position="378"/>
    </location>
</feature>
<dbReference type="EMBL" id="BTRK01000003">
    <property type="protein sequence ID" value="GMR44295.1"/>
    <property type="molecule type" value="Genomic_DNA"/>
</dbReference>
<feature type="compositionally biased region" description="Low complexity" evidence="1">
    <location>
        <begin position="97"/>
        <end position="109"/>
    </location>
</feature>
<feature type="region of interest" description="Disordered" evidence="1">
    <location>
        <begin position="97"/>
        <end position="131"/>
    </location>
</feature>
<dbReference type="AlphaFoldDB" id="A0AAN4ZVE9"/>
<feature type="non-terminal residue" evidence="2">
    <location>
        <position position="445"/>
    </location>
</feature>
<gene>
    <name evidence="2" type="ORF">PMAYCL1PPCAC_14490</name>
</gene>
<dbReference type="Proteomes" id="UP001328107">
    <property type="component" value="Unassembled WGS sequence"/>
</dbReference>
<name>A0AAN4ZVE9_9BILA</name>
<evidence type="ECO:0000256" key="1">
    <source>
        <dbReference type="SAM" id="MobiDB-lite"/>
    </source>
</evidence>
<comment type="caution">
    <text evidence="2">The sequence shown here is derived from an EMBL/GenBank/DDBJ whole genome shotgun (WGS) entry which is preliminary data.</text>
</comment>
<sequence length="445" mass="46847">MGKGGGATWSQNHRMGPDPRPALRIAASSLALLALLLLRRRLATRETLRGSSGHGQIDDGLIVLSLQLAHNQSKRSELERDLGLGWSAGVAGSAGAGAAAPARSAGSQRSLRHSRHSRRARRSNCSLDPAAKGHTQIRTACTAALLRLAAAGERSLSRRSVVVVVRDGLYGKLRCDLIDWGIVVLWRGGLRRRLNENGIAVHLRVAGDGLCGLGNRDIVVLLRDDLYRRPRCDLRGRGVVVLLRCGLYHLFRRRLSHIGILVEVAGIHNLDIEGSNGRNWSLSLLRIVASKARALGSRGHVTGTRGTEVLPIVEVRLVLISGVSGDEILVVVVVLGGAVREGSARHRRSSRRVGVVAAHAGRGGDAGAAERGAGATATPGGGAQARSANVLVVADLARRADLHLDLQSGRDAATTGGGPAAGVGRDSVIFEDGEGRPPSPVSHRS</sequence>
<reference evidence="3" key="1">
    <citation type="submission" date="2022-10" db="EMBL/GenBank/DDBJ databases">
        <title>Genome assembly of Pristionchus species.</title>
        <authorList>
            <person name="Yoshida K."/>
            <person name="Sommer R.J."/>
        </authorList>
    </citation>
    <scope>NUCLEOTIDE SEQUENCE [LARGE SCALE GENOMIC DNA]</scope>
    <source>
        <strain evidence="3">RS5460</strain>
    </source>
</reference>
<organism evidence="2 3">
    <name type="scientific">Pristionchus mayeri</name>
    <dbReference type="NCBI Taxonomy" id="1317129"/>
    <lineage>
        <taxon>Eukaryota</taxon>
        <taxon>Metazoa</taxon>
        <taxon>Ecdysozoa</taxon>
        <taxon>Nematoda</taxon>
        <taxon>Chromadorea</taxon>
        <taxon>Rhabditida</taxon>
        <taxon>Rhabditina</taxon>
        <taxon>Diplogasteromorpha</taxon>
        <taxon>Diplogasteroidea</taxon>
        <taxon>Neodiplogasteridae</taxon>
        <taxon>Pristionchus</taxon>
    </lineage>
</organism>
<feature type="region of interest" description="Disordered" evidence="1">
    <location>
        <begin position="350"/>
        <end position="384"/>
    </location>
</feature>
<proteinExistence type="predicted"/>
<keyword evidence="3" id="KW-1185">Reference proteome</keyword>
<feature type="compositionally biased region" description="Basic residues" evidence="1">
    <location>
        <begin position="110"/>
        <end position="122"/>
    </location>
</feature>
<feature type="region of interest" description="Disordered" evidence="1">
    <location>
        <begin position="408"/>
        <end position="445"/>
    </location>
</feature>
<protein>
    <submittedName>
        <fullName evidence="2">Uncharacterized protein</fullName>
    </submittedName>
</protein>